<evidence type="ECO:0000256" key="7">
    <source>
        <dbReference type="ARBA" id="ARBA00022949"/>
    </source>
</evidence>
<dbReference type="PRINTS" id="PR01262">
    <property type="entry name" value="INNEXIN"/>
</dbReference>
<evidence type="ECO:0000256" key="12">
    <source>
        <dbReference type="RuleBase" id="RU010713"/>
    </source>
</evidence>
<keyword evidence="8 12" id="KW-1133">Transmembrane helix</keyword>
<keyword evidence="9 12" id="KW-0406">Ion transport</keyword>
<evidence type="ECO:0000256" key="2">
    <source>
        <dbReference type="ARBA" id="ARBA00004651"/>
    </source>
</evidence>
<evidence type="ECO:0000256" key="5">
    <source>
        <dbReference type="ARBA" id="ARBA00022692"/>
    </source>
</evidence>
<dbReference type="STRING" id="6689.A0A3R7MSN0"/>
<dbReference type="GO" id="GO:0005921">
    <property type="term" value="C:gap junction"/>
    <property type="evidence" value="ECO:0007669"/>
    <property type="project" value="UniProtKB-SubCell"/>
</dbReference>
<feature type="transmembrane region" description="Helical" evidence="12">
    <location>
        <begin position="94"/>
        <end position="113"/>
    </location>
</feature>
<dbReference type="EMBL" id="QCYY01002628">
    <property type="protein sequence ID" value="ROT68833.1"/>
    <property type="molecule type" value="Genomic_DNA"/>
</dbReference>
<reference evidence="13 14" key="2">
    <citation type="submission" date="2019-01" db="EMBL/GenBank/DDBJ databases">
        <title>The decoding of complex shrimp genome reveals the adaptation for benthos swimmer, frequently molting mechanism and breeding impact on genome.</title>
        <authorList>
            <person name="Sun Y."/>
            <person name="Gao Y."/>
            <person name="Yu Y."/>
        </authorList>
    </citation>
    <scope>NUCLEOTIDE SEQUENCE [LARGE SCALE GENOMIC DNA]</scope>
    <source>
        <tissue evidence="13">Muscle</tissue>
    </source>
</reference>
<evidence type="ECO:0000256" key="8">
    <source>
        <dbReference type="ARBA" id="ARBA00022989"/>
    </source>
</evidence>
<keyword evidence="10 12" id="KW-0472">Membrane</keyword>
<accession>A0A3R7MSN0</accession>
<dbReference type="Pfam" id="PF00876">
    <property type="entry name" value="Innexin"/>
    <property type="match status" value="1"/>
</dbReference>
<sequence length="355" mass="40350">MAAGLFSAARRLFKGNQKADIDSANFKVHFQLTPKLMCEGYSVGFSENTLSDYCWTQNSFTMRVDHRRLESGASHPGFRSDEAETVIYHAHSQWIPFVLFLQGLVFYIPHWLWKRCEGGRLRSLSVGLSAPFMDKELRLGKIQSLARYLHTSLHQHSTYAVCYFVCETLNLVVCFFNLWFMDMFLGGAFSTHGLSVMDLIRDTEGAREATSMVFPRMAKCLFYKFGSSGVIETHDLLCVLSHSSMHLKMFAFLWLYFVILSCLGAAMLIWCLLVTFSSSIRSYLLRKQGNLSIDTDALVTKLGTGDFFLVYLLSKNVEFHAFSILMEELSGRLTGEKVPRIYPGLDDKDTDITPV</sequence>
<comment type="caution">
    <text evidence="12">Lacks conserved residue(s) required for the propagation of feature annotation.</text>
</comment>
<evidence type="ECO:0000313" key="14">
    <source>
        <dbReference type="Proteomes" id="UP000283509"/>
    </source>
</evidence>
<evidence type="ECO:0000256" key="6">
    <source>
        <dbReference type="ARBA" id="ARBA00022868"/>
    </source>
</evidence>
<dbReference type="PANTHER" id="PTHR11893">
    <property type="entry name" value="INNEXIN"/>
    <property type="match status" value="1"/>
</dbReference>
<evidence type="ECO:0000256" key="4">
    <source>
        <dbReference type="ARBA" id="ARBA00022475"/>
    </source>
</evidence>
<proteinExistence type="inferred from homology"/>
<keyword evidence="11 12" id="KW-0407">Ion channel</keyword>
<dbReference type="GO" id="GO:0005243">
    <property type="term" value="F:gap junction channel activity"/>
    <property type="evidence" value="ECO:0007669"/>
    <property type="project" value="TreeGrafter"/>
</dbReference>
<name>A0A3R7MSN0_PENVA</name>
<feature type="transmembrane region" description="Helical" evidence="12">
    <location>
        <begin position="253"/>
        <end position="276"/>
    </location>
</feature>
<dbReference type="PROSITE" id="PS51013">
    <property type="entry name" value="PANNEXIN"/>
    <property type="match status" value="1"/>
</dbReference>
<dbReference type="GO" id="GO:0007602">
    <property type="term" value="P:phototransduction"/>
    <property type="evidence" value="ECO:0007669"/>
    <property type="project" value="TreeGrafter"/>
</dbReference>
<keyword evidence="4" id="KW-1003">Cell membrane</keyword>
<dbReference type="OrthoDB" id="5867527at2759"/>
<keyword evidence="14" id="KW-1185">Reference proteome</keyword>
<keyword evidence="5 12" id="KW-0812">Transmembrane</keyword>
<dbReference type="Proteomes" id="UP000283509">
    <property type="component" value="Unassembled WGS sequence"/>
</dbReference>
<protein>
    <recommendedName>
        <fullName evidence="12">Innexin</fullName>
    </recommendedName>
</protein>
<feature type="transmembrane region" description="Helical" evidence="12">
    <location>
        <begin position="157"/>
        <end position="180"/>
    </location>
</feature>
<dbReference type="GO" id="GO:0005886">
    <property type="term" value="C:plasma membrane"/>
    <property type="evidence" value="ECO:0007669"/>
    <property type="project" value="UniProtKB-SubCell"/>
</dbReference>
<evidence type="ECO:0000256" key="3">
    <source>
        <dbReference type="ARBA" id="ARBA00022448"/>
    </source>
</evidence>
<comment type="function">
    <text evidence="12">Structural component of the gap junctions.</text>
</comment>
<comment type="similarity">
    <text evidence="12">Belongs to the pannexin family.</text>
</comment>
<keyword evidence="3 12" id="KW-0813">Transport</keyword>
<evidence type="ECO:0000313" key="13">
    <source>
        <dbReference type="EMBL" id="ROT68833.1"/>
    </source>
</evidence>
<evidence type="ECO:0000256" key="10">
    <source>
        <dbReference type="ARBA" id="ARBA00023136"/>
    </source>
</evidence>
<comment type="caution">
    <text evidence="13">The sequence shown here is derived from an EMBL/GenBank/DDBJ whole genome shotgun (WGS) entry which is preliminary data.</text>
</comment>
<evidence type="ECO:0000256" key="1">
    <source>
        <dbReference type="ARBA" id="ARBA00004610"/>
    </source>
</evidence>
<evidence type="ECO:0000256" key="9">
    <source>
        <dbReference type="ARBA" id="ARBA00023065"/>
    </source>
</evidence>
<dbReference type="PANTHER" id="PTHR11893:SF37">
    <property type="entry name" value="INNEXIN INX3"/>
    <property type="match status" value="1"/>
</dbReference>
<reference evidence="13 14" key="1">
    <citation type="submission" date="2018-04" db="EMBL/GenBank/DDBJ databases">
        <authorList>
            <person name="Zhang X."/>
            <person name="Yuan J."/>
            <person name="Li F."/>
            <person name="Xiang J."/>
        </authorList>
    </citation>
    <scope>NUCLEOTIDE SEQUENCE [LARGE SCALE GENOMIC DNA]</scope>
    <source>
        <tissue evidence="13">Muscle</tissue>
    </source>
</reference>
<dbReference type="InterPro" id="IPR000990">
    <property type="entry name" value="Innexin"/>
</dbReference>
<comment type="subcellular location">
    <subcellularLocation>
        <location evidence="1">Cell junction</location>
        <location evidence="1">Gap junction</location>
    </subcellularLocation>
    <subcellularLocation>
        <location evidence="2 12">Cell membrane</location>
        <topology evidence="2 12">Multi-pass membrane protein</topology>
    </subcellularLocation>
</comment>
<keyword evidence="7" id="KW-0965">Cell junction</keyword>
<keyword evidence="6" id="KW-0303">Gap junction</keyword>
<dbReference type="AlphaFoldDB" id="A0A3R7MSN0"/>
<dbReference type="GO" id="GO:0034220">
    <property type="term" value="P:monoatomic ion transmembrane transport"/>
    <property type="evidence" value="ECO:0007669"/>
    <property type="project" value="UniProtKB-KW"/>
</dbReference>
<evidence type="ECO:0000256" key="11">
    <source>
        <dbReference type="ARBA" id="ARBA00023303"/>
    </source>
</evidence>
<gene>
    <name evidence="12" type="primary">inx</name>
    <name evidence="13" type="ORF">C7M84_013010</name>
</gene>
<organism evidence="13 14">
    <name type="scientific">Penaeus vannamei</name>
    <name type="common">Whiteleg shrimp</name>
    <name type="synonym">Litopenaeus vannamei</name>
    <dbReference type="NCBI Taxonomy" id="6689"/>
    <lineage>
        <taxon>Eukaryota</taxon>
        <taxon>Metazoa</taxon>
        <taxon>Ecdysozoa</taxon>
        <taxon>Arthropoda</taxon>
        <taxon>Crustacea</taxon>
        <taxon>Multicrustacea</taxon>
        <taxon>Malacostraca</taxon>
        <taxon>Eumalacostraca</taxon>
        <taxon>Eucarida</taxon>
        <taxon>Decapoda</taxon>
        <taxon>Dendrobranchiata</taxon>
        <taxon>Penaeoidea</taxon>
        <taxon>Penaeidae</taxon>
        <taxon>Penaeus</taxon>
    </lineage>
</organism>